<evidence type="ECO:0000256" key="3">
    <source>
        <dbReference type="ARBA" id="ARBA00023163"/>
    </source>
</evidence>
<dbReference type="InterPro" id="IPR000524">
    <property type="entry name" value="Tscrpt_reg_HTH_GntR"/>
</dbReference>
<keyword evidence="3" id="KW-0804">Transcription</keyword>
<evidence type="ECO:0000256" key="2">
    <source>
        <dbReference type="ARBA" id="ARBA00023125"/>
    </source>
</evidence>
<reference evidence="5 6" key="1">
    <citation type="submission" date="2024-10" db="EMBL/GenBank/DDBJ databases">
        <title>The Natural Products Discovery Center: Release of the First 8490 Sequenced Strains for Exploring Actinobacteria Biosynthetic Diversity.</title>
        <authorList>
            <person name="Kalkreuter E."/>
            <person name="Kautsar S.A."/>
            <person name="Yang D."/>
            <person name="Bader C.D."/>
            <person name="Teijaro C.N."/>
            <person name="Fluegel L."/>
            <person name="Davis C.M."/>
            <person name="Simpson J.R."/>
            <person name="Lauterbach L."/>
            <person name="Steele A.D."/>
            <person name="Gui C."/>
            <person name="Meng S."/>
            <person name="Li G."/>
            <person name="Viehrig K."/>
            <person name="Ye F."/>
            <person name="Su P."/>
            <person name="Kiefer A.F."/>
            <person name="Nichols A."/>
            <person name="Cepeda A.J."/>
            <person name="Yan W."/>
            <person name="Fan B."/>
            <person name="Jiang Y."/>
            <person name="Adhikari A."/>
            <person name="Zheng C.-J."/>
            <person name="Schuster L."/>
            <person name="Cowan T.M."/>
            <person name="Smanski M.J."/>
            <person name="Chevrette M.G."/>
            <person name="De Carvalho L.P.S."/>
            <person name="Shen B."/>
        </authorList>
    </citation>
    <scope>NUCLEOTIDE SEQUENCE [LARGE SCALE GENOMIC DNA]</scope>
    <source>
        <strain evidence="5 6">NPDC006488</strain>
    </source>
</reference>
<accession>A0ABW6M5P5</accession>
<dbReference type="SMART" id="SM00345">
    <property type="entry name" value="HTH_GNTR"/>
    <property type="match status" value="2"/>
</dbReference>
<gene>
    <name evidence="5" type="ORF">ACFYNQ_23270</name>
</gene>
<dbReference type="InterPro" id="IPR050679">
    <property type="entry name" value="Bact_HTH_transcr_reg"/>
</dbReference>
<dbReference type="PANTHER" id="PTHR44846">
    <property type="entry name" value="MANNOSYL-D-GLYCERATE TRANSPORT/METABOLISM SYSTEM REPRESSOR MNGR-RELATED"/>
    <property type="match status" value="1"/>
</dbReference>
<dbReference type="Pfam" id="PF00392">
    <property type="entry name" value="GntR"/>
    <property type="match status" value="2"/>
</dbReference>
<dbReference type="RefSeq" id="WP_388108719.1">
    <property type="nucleotide sequence ID" value="NZ_JBIAHM010000008.1"/>
</dbReference>
<comment type="caution">
    <text evidence="5">The sequence shown here is derived from an EMBL/GenBank/DDBJ whole genome shotgun (WGS) entry which is preliminary data.</text>
</comment>
<sequence>MTSDVHTTPASVRPANLVDTAGRRWKQHLLELPPYDSGAHIAPGDRALYQTAIVQARRAGGSTRDIADFLGRSITFVRLSLSTAGEGNTTAVDHVEAILRSHVTDGTYQVGDVLPMTRQLGNELGVPRDAVAGAISRLAHDGIMLSVYGRGTVVTDPRTPPTGRVLHVRTASGAREIWPLRLGPNVQRIRNTVTDRVIDGTYPEGRKIPSAKTLADEFGVNPETVKNAIGPLKSCGLLHCPGARRAGTFVHPKALSRLKSAAPTTF</sequence>
<proteinExistence type="predicted"/>
<dbReference type="Gene3D" id="1.10.10.10">
    <property type="entry name" value="Winged helix-like DNA-binding domain superfamily/Winged helix DNA-binding domain"/>
    <property type="match status" value="2"/>
</dbReference>
<evidence type="ECO:0000259" key="4">
    <source>
        <dbReference type="PROSITE" id="PS50949"/>
    </source>
</evidence>
<keyword evidence="6" id="KW-1185">Reference proteome</keyword>
<organism evidence="5 6">
    <name type="scientific">Streptomyces hokutonensis</name>
    <dbReference type="NCBI Taxonomy" id="1306990"/>
    <lineage>
        <taxon>Bacteria</taxon>
        <taxon>Bacillati</taxon>
        <taxon>Actinomycetota</taxon>
        <taxon>Actinomycetes</taxon>
        <taxon>Kitasatosporales</taxon>
        <taxon>Streptomycetaceae</taxon>
        <taxon>Streptomyces</taxon>
    </lineage>
</organism>
<protein>
    <submittedName>
        <fullName evidence="5">GntR family transcriptional regulator</fullName>
    </submittedName>
</protein>
<dbReference type="SUPFAM" id="SSF46785">
    <property type="entry name" value="Winged helix' DNA-binding domain"/>
    <property type="match status" value="2"/>
</dbReference>
<feature type="domain" description="HTH gntR-type" evidence="4">
    <location>
        <begin position="89"/>
        <end position="157"/>
    </location>
</feature>
<evidence type="ECO:0000313" key="6">
    <source>
        <dbReference type="Proteomes" id="UP001601303"/>
    </source>
</evidence>
<dbReference type="Proteomes" id="UP001601303">
    <property type="component" value="Unassembled WGS sequence"/>
</dbReference>
<evidence type="ECO:0000313" key="5">
    <source>
        <dbReference type="EMBL" id="MFE9601473.1"/>
    </source>
</evidence>
<keyword evidence="1" id="KW-0805">Transcription regulation</keyword>
<dbReference type="InterPro" id="IPR036388">
    <property type="entry name" value="WH-like_DNA-bd_sf"/>
</dbReference>
<dbReference type="EMBL" id="JBIAHM010000008">
    <property type="protein sequence ID" value="MFE9601473.1"/>
    <property type="molecule type" value="Genomic_DNA"/>
</dbReference>
<dbReference type="InterPro" id="IPR036390">
    <property type="entry name" value="WH_DNA-bd_sf"/>
</dbReference>
<evidence type="ECO:0000256" key="1">
    <source>
        <dbReference type="ARBA" id="ARBA00023015"/>
    </source>
</evidence>
<dbReference type="PANTHER" id="PTHR44846:SF1">
    <property type="entry name" value="MANNOSYL-D-GLYCERATE TRANSPORT_METABOLISM SYSTEM REPRESSOR MNGR-RELATED"/>
    <property type="match status" value="1"/>
</dbReference>
<feature type="domain" description="HTH gntR-type" evidence="4">
    <location>
        <begin position="183"/>
        <end position="253"/>
    </location>
</feature>
<keyword evidence="2" id="KW-0238">DNA-binding</keyword>
<dbReference type="PROSITE" id="PS50949">
    <property type="entry name" value="HTH_GNTR"/>
    <property type="match status" value="2"/>
</dbReference>
<name>A0ABW6M5P5_9ACTN</name>